<feature type="transmembrane region" description="Helical" evidence="1">
    <location>
        <begin position="131"/>
        <end position="152"/>
    </location>
</feature>
<evidence type="ECO:0000313" key="3">
    <source>
        <dbReference type="EMBL" id="MDZ5480586.1"/>
    </source>
</evidence>
<evidence type="ECO:0000313" key="4">
    <source>
        <dbReference type="Proteomes" id="UP001292252"/>
    </source>
</evidence>
<dbReference type="GO" id="GO:0004175">
    <property type="term" value="F:endopeptidase activity"/>
    <property type="evidence" value="ECO:0007669"/>
    <property type="project" value="UniProtKB-ARBA"/>
</dbReference>
<dbReference type="InterPro" id="IPR003675">
    <property type="entry name" value="Rce1/LyrA-like_dom"/>
</dbReference>
<feature type="transmembrane region" description="Helical" evidence="1">
    <location>
        <begin position="189"/>
        <end position="205"/>
    </location>
</feature>
<dbReference type="Pfam" id="PF02517">
    <property type="entry name" value="Rce1-like"/>
    <property type="match status" value="1"/>
</dbReference>
<keyword evidence="1" id="KW-1133">Transmembrane helix</keyword>
<feature type="transmembrane region" description="Helical" evidence="1">
    <location>
        <begin position="91"/>
        <end position="111"/>
    </location>
</feature>
<dbReference type="EC" id="3.4.-.-" evidence="3"/>
<feature type="domain" description="CAAX prenyl protease 2/Lysostaphin resistance protein A-like" evidence="2">
    <location>
        <begin position="133"/>
        <end position="221"/>
    </location>
</feature>
<sequence>MEPNISNTNQMKTTSHSLNLKQIIGIIVGFFILVISLSFFNEKQDFYFYPWYYEYLVYFLIFFLIILTYKPARLYLFQLLSSIKFNKPKDYVFIILSWIFLMSYLAVLNIITQQLNMPPDPPKMIYNPSEIQLFIYGIGLVLLAPIWEEFLFRGILFSRLKNYIPIWACFIISSLVFTCIHPISFGNSLYIFVFGLLVAYSYYKTNNMLVPISIHLLNNLFSLSIAMQ</sequence>
<accession>A0AAW9JSD7</accession>
<keyword evidence="1" id="KW-0812">Transmembrane</keyword>
<dbReference type="GO" id="GO:0080120">
    <property type="term" value="P:CAAX-box protein maturation"/>
    <property type="evidence" value="ECO:0007669"/>
    <property type="project" value="UniProtKB-ARBA"/>
</dbReference>
<dbReference type="PANTHER" id="PTHR36435:SF1">
    <property type="entry name" value="CAAX AMINO TERMINAL PROTEASE FAMILY PROTEIN"/>
    <property type="match status" value="1"/>
</dbReference>
<feature type="transmembrane region" description="Helical" evidence="1">
    <location>
        <begin position="52"/>
        <end position="70"/>
    </location>
</feature>
<dbReference type="InterPro" id="IPR052710">
    <property type="entry name" value="CAAX_protease"/>
</dbReference>
<keyword evidence="3" id="KW-0378">Hydrolase</keyword>
<feature type="transmembrane region" description="Helical" evidence="1">
    <location>
        <begin position="164"/>
        <end position="183"/>
    </location>
</feature>
<comment type="caution">
    <text evidence="3">The sequence shown here is derived from an EMBL/GenBank/DDBJ whole genome shotgun (WGS) entry which is preliminary data.</text>
</comment>
<keyword evidence="1" id="KW-0472">Membrane</keyword>
<dbReference type="Proteomes" id="UP001292252">
    <property type="component" value="Unassembled WGS sequence"/>
</dbReference>
<protein>
    <submittedName>
        <fullName evidence="3">CPBP family intramembrane glutamic endopeptidase</fullName>
        <ecNumber evidence="3">3.4.-.-</ecNumber>
    </submittedName>
</protein>
<name>A0AAW9JSD7_BACTU</name>
<dbReference type="AlphaFoldDB" id="A0AAW9JSD7"/>
<evidence type="ECO:0000259" key="2">
    <source>
        <dbReference type="Pfam" id="PF02517"/>
    </source>
</evidence>
<organism evidence="3 4">
    <name type="scientific">Bacillus thuringiensis</name>
    <dbReference type="NCBI Taxonomy" id="1428"/>
    <lineage>
        <taxon>Bacteria</taxon>
        <taxon>Bacillati</taxon>
        <taxon>Bacillota</taxon>
        <taxon>Bacilli</taxon>
        <taxon>Bacillales</taxon>
        <taxon>Bacillaceae</taxon>
        <taxon>Bacillus</taxon>
        <taxon>Bacillus cereus group</taxon>
    </lineage>
</organism>
<dbReference type="EMBL" id="JAXOTW010000035">
    <property type="protein sequence ID" value="MDZ5480586.1"/>
    <property type="molecule type" value="Genomic_DNA"/>
</dbReference>
<evidence type="ECO:0000256" key="1">
    <source>
        <dbReference type="SAM" id="Phobius"/>
    </source>
</evidence>
<dbReference type="RefSeq" id="WP_052497714.1">
    <property type="nucleotide sequence ID" value="NZ_JAXOTW010000035.1"/>
</dbReference>
<feature type="transmembrane region" description="Helical" evidence="1">
    <location>
        <begin position="20"/>
        <end position="40"/>
    </location>
</feature>
<gene>
    <name evidence="3" type="ORF">U2F49_31090</name>
</gene>
<reference evidence="3" key="1">
    <citation type="submission" date="2023-12" db="EMBL/GenBank/DDBJ databases">
        <title>Genome sequence of Bacillus thuringiensis strain SS10.</title>
        <authorList>
            <person name="Rouis S."/>
        </authorList>
    </citation>
    <scope>NUCLEOTIDE SEQUENCE</scope>
    <source>
        <strain evidence="3">SS10</strain>
    </source>
</reference>
<proteinExistence type="predicted"/>
<dbReference type="PANTHER" id="PTHR36435">
    <property type="entry name" value="SLR1288 PROTEIN"/>
    <property type="match status" value="1"/>
</dbReference>